<dbReference type="SUPFAM" id="SSF53335">
    <property type="entry name" value="S-adenosyl-L-methionine-dependent methyltransferases"/>
    <property type="match status" value="1"/>
</dbReference>
<dbReference type="RefSeq" id="WP_086436859.1">
    <property type="nucleotide sequence ID" value="NZ_FXWG01000001.1"/>
</dbReference>
<dbReference type="CDD" id="cd16403">
    <property type="entry name" value="ParB_N_like_MT"/>
    <property type="match status" value="1"/>
</dbReference>
<dbReference type="Pfam" id="PF01555">
    <property type="entry name" value="N6_N4_Mtase"/>
    <property type="match status" value="1"/>
</dbReference>
<name>A0A1Y6EPY2_9SPHN</name>
<keyword evidence="2 8" id="KW-0489">Methyltransferase</keyword>
<dbReference type="InterPro" id="IPR029063">
    <property type="entry name" value="SAM-dependent_MTases_sf"/>
</dbReference>
<dbReference type="Proteomes" id="UP000194420">
    <property type="component" value="Unassembled WGS sequence"/>
</dbReference>
<dbReference type="InterPro" id="IPR003115">
    <property type="entry name" value="ParB_N"/>
</dbReference>
<dbReference type="SMART" id="SM00470">
    <property type="entry name" value="ParB"/>
    <property type="match status" value="1"/>
</dbReference>
<dbReference type="EMBL" id="FXWG01000001">
    <property type="protein sequence ID" value="SMQ64396.1"/>
    <property type="molecule type" value="Genomic_DNA"/>
</dbReference>
<evidence type="ECO:0000259" key="7">
    <source>
        <dbReference type="SMART" id="SM00470"/>
    </source>
</evidence>
<dbReference type="GO" id="GO:0032259">
    <property type="term" value="P:methylation"/>
    <property type="evidence" value="ECO:0007669"/>
    <property type="project" value="UniProtKB-KW"/>
</dbReference>
<dbReference type="PRINTS" id="PR00508">
    <property type="entry name" value="S21N4MTFRASE"/>
</dbReference>
<feature type="region of interest" description="Disordered" evidence="6">
    <location>
        <begin position="141"/>
        <end position="161"/>
    </location>
</feature>
<dbReference type="InterPro" id="IPR015840">
    <property type="entry name" value="DNA_MeTrfase_ParB"/>
</dbReference>
<dbReference type="InterPro" id="IPR036086">
    <property type="entry name" value="ParB/Sulfiredoxin_sf"/>
</dbReference>
<dbReference type="PROSITE" id="PS00092">
    <property type="entry name" value="N6_MTASE"/>
    <property type="match status" value="1"/>
</dbReference>
<evidence type="ECO:0000256" key="4">
    <source>
        <dbReference type="ARBA" id="ARBA00047942"/>
    </source>
</evidence>
<dbReference type="Gene3D" id="3.40.50.150">
    <property type="entry name" value="Vaccinia Virus protein VP39"/>
    <property type="match status" value="1"/>
</dbReference>
<evidence type="ECO:0000256" key="3">
    <source>
        <dbReference type="ARBA" id="ARBA00022679"/>
    </source>
</evidence>
<protein>
    <recommendedName>
        <fullName evidence="5">Methyltransferase</fullName>
        <ecNumber evidence="5">2.1.1.-</ecNumber>
    </recommendedName>
</protein>
<dbReference type="GO" id="GO:0009007">
    <property type="term" value="F:site-specific DNA-methyltransferase (adenine-specific) activity"/>
    <property type="evidence" value="ECO:0007669"/>
    <property type="project" value="UniProtKB-EC"/>
</dbReference>
<evidence type="ECO:0000256" key="2">
    <source>
        <dbReference type="ARBA" id="ARBA00022603"/>
    </source>
</evidence>
<feature type="domain" description="ParB-like N-terminal" evidence="7">
    <location>
        <begin position="10"/>
        <end position="96"/>
    </location>
</feature>
<keyword evidence="9" id="KW-1185">Reference proteome</keyword>
<dbReference type="OrthoDB" id="7806498at2"/>
<comment type="similarity">
    <text evidence="1 5">Belongs to the N(4)/N(6)-methyltransferase family.</text>
</comment>
<dbReference type="Gene3D" id="3.90.1530.10">
    <property type="entry name" value="Conserved hypothetical protein from pyrococcus furiosus pfu- 392566-001, ParB domain"/>
    <property type="match status" value="1"/>
</dbReference>
<dbReference type="AlphaFoldDB" id="A0A1Y6EPY2"/>
<dbReference type="SUPFAM" id="SSF110849">
    <property type="entry name" value="ParB/Sulfiredoxin"/>
    <property type="match status" value="1"/>
</dbReference>
<evidence type="ECO:0000256" key="5">
    <source>
        <dbReference type="RuleBase" id="RU362026"/>
    </source>
</evidence>
<dbReference type="PIRSF" id="PIRSF036758">
    <property type="entry name" value="Aden_M_ParB"/>
    <property type="match status" value="1"/>
</dbReference>
<sequence length="444" mass="48907">MGNLSALKITLMPLGELTPDPRNARTHTDKQIELIAKSLDEFGFINPIIIDEAGNILVGHARHAAAKRRGMKEVPTIQVSHMSGAQKRAYIIADNRLAELAGWDFDILGEELGLLLDEDINLDLEAIGFDASEIDHIVLRSQEETEESQPEEPPVELPGNEPAVSEVGDLWQIGPHRLLCANALEPESYTRLLASETAQMVFTDPPYNVPIAGHVSGLGKAKHREFAMASGEMSRTEFTAFLRTVMTLMARSSANGSIHFICMDWRHAGEMEEAGCAVYSELKNICVWAKANAGLGTFYRSQHEFVFVWKVGTAKHINNFGLGEKGRYRTNLWTYAGANTFRKGRDEDLADHPTVKPVKMVEDAILDCSKPKGIILDPFAGVGTTLVAAHRAKRRGYGIELDPGYVDCALRRLGKEMNAEPRLSATGESFEEVAARRLQGKEAA</sequence>
<keyword evidence="3" id="KW-0808">Transferase</keyword>
<accession>A0A1Y6EPY2</accession>
<reference evidence="9" key="1">
    <citation type="submission" date="2017-04" db="EMBL/GenBank/DDBJ databases">
        <authorList>
            <person name="Varghese N."/>
            <person name="Submissions S."/>
        </authorList>
    </citation>
    <scope>NUCLEOTIDE SEQUENCE [LARGE SCALE GENOMIC DNA]</scope>
</reference>
<dbReference type="InterPro" id="IPR001091">
    <property type="entry name" value="RM_Methyltransferase"/>
</dbReference>
<comment type="catalytic activity">
    <reaction evidence="4">
        <text>a 2'-deoxyadenosine in DNA + S-adenosyl-L-methionine = an N(6)-methyl-2'-deoxyadenosine in DNA + S-adenosyl-L-homocysteine + H(+)</text>
        <dbReference type="Rhea" id="RHEA:15197"/>
        <dbReference type="Rhea" id="RHEA-COMP:12418"/>
        <dbReference type="Rhea" id="RHEA-COMP:12419"/>
        <dbReference type="ChEBI" id="CHEBI:15378"/>
        <dbReference type="ChEBI" id="CHEBI:57856"/>
        <dbReference type="ChEBI" id="CHEBI:59789"/>
        <dbReference type="ChEBI" id="CHEBI:90615"/>
        <dbReference type="ChEBI" id="CHEBI:90616"/>
        <dbReference type="EC" id="2.1.1.72"/>
    </reaction>
</comment>
<evidence type="ECO:0000256" key="6">
    <source>
        <dbReference type="SAM" id="MobiDB-lite"/>
    </source>
</evidence>
<dbReference type="Pfam" id="PF02195">
    <property type="entry name" value="ParB_N"/>
    <property type="match status" value="1"/>
</dbReference>
<dbReference type="GO" id="GO:0003677">
    <property type="term" value="F:DNA binding"/>
    <property type="evidence" value="ECO:0007669"/>
    <property type="project" value="InterPro"/>
</dbReference>
<proteinExistence type="inferred from homology"/>
<dbReference type="GO" id="GO:0008170">
    <property type="term" value="F:N-methyltransferase activity"/>
    <property type="evidence" value="ECO:0007669"/>
    <property type="project" value="InterPro"/>
</dbReference>
<feature type="compositionally biased region" description="Acidic residues" evidence="6">
    <location>
        <begin position="144"/>
        <end position="154"/>
    </location>
</feature>
<gene>
    <name evidence="8" type="ORF">SAMN06297468_1007</name>
</gene>
<evidence type="ECO:0000313" key="8">
    <source>
        <dbReference type="EMBL" id="SMQ64396.1"/>
    </source>
</evidence>
<evidence type="ECO:0000313" key="9">
    <source>
        <dbReference type="Proteomes" id="UP000194420"/>
    </source>
</evidence>
<organism evidence="8 9">
    <name type="scientific">Altererythrobacter xiamenensis</name>
    <dbReference type="NCBI Taxonomy" id="1316679"/>
    <lineage>
        <taxon>Bacteria</taxon>
        <taxon>Pseudomonadati</taxon>
        <taxon>Pseudomonadota</taxon>
        <taxon>Alphaproteobacteria</taxon>
        <taxon>Sphingomonadales</taxon>
        <taxon>Erythrobacteraceae</taxon>
        <taxon>Altererythrobacter</taxon>
    </lineage>
</organism>
<dbReference type="InterPro" id="IPR002941">
    <property type="entry name" value="DNA_methylase_N4/N6"/>
</dbReference>
<dbReference type="EC" id="2.1.1.-" evidence="5"/>
<dbReference type="InterPro" id="IPR002052">
    <property type="entry name" value="DNA_methylase_N6_adenine_CS"/>
</dbReference>
<evidence type="ECO:0000256" key="1">
    <source>
        <dbReference type="ARBA" id="ARBA00006594"/>
    </source>
</evidence>